<dbReference type="SUPFAM" id="SSF49899">
    <property type="entry name" value="Concanavalin A-like lectins/glucanases"/>
    <property type="match status" value="1"/>
</dbReference>
<proteinExistence type="inferred from homology"/>
<dbReference type="Pfam" id="PF00622">
    <property type="entry name" value="SPRY"/>
    <property type="match status" value="1"/>
</dbReference>
<dbReference type="GO" id="GO:0000976">
    <property type="term" value="F:transcription cis-regulatory region binding"/>
    <property type="evidence" value="ECO:0007669"/>
    <property type="project" value="TreeGrafter"/>
</dbReference>
<dbReference type="PANTHER" id="PTHR10598">
    <property type="entry name" value="SET1/ASH2 HISTONE METHYLTRANSFERASE COMPLEX SUBUNIT ASH2"/>
    <property type="match status" value="1"/>
</dbReference>
<evidence type="ECO:0000313" key="7">
    <source>
        <dbReference type="Proteomes" id="UP000033140"/>
    </source>
</evidence>
<comment type="caution">
    <text evidence="6">The sequence shown here is derived from an EMBL/GenBank/DDBJ whole genome shotgun (WGS) entry which is preliminary data.</text>
</comment>
<dbReference type="InterPro" id="IPR037353">
    <property type="entry name" value="ASH2"/>
</dbReference>
<reference evidence="6 7" key="2">
    <citation type="journal article" date="2014" name="J. Gen. Appl. Microbiol.">
        <title>The early diverging ascomycetous budding yeast Saitoella complicata has three histone deacetylases belonging to the Clr6, Hos2, and Rpd3 lineages.</title>
        <authorList>
            <person name="Nishida H."/>
            <person name="Matsumoto T."/>
            <person name="Kondo S."/>
            <person name="Hamamoto M."/>
            <person name="Yoshikawa H."/>
        </authorList>
    </citation>
    <scope>NUCLEOTIDE SEQUENCE [LARGE SCALE GENOMIC DNA]</scope>
    <source>
        <strain evidence="6 7">NRRL Y-17804</strain>
    </source>
</reference>
<name>A0A0E9NKQ3_SAICN</name>
<evidence type="ECO:0000259" key="5">
    <source>
        <dbReference type="PROSITE" id="PS50188"/>
    </source>
</evidence>
<evidence type="ECO:0000256" key="3">
    <source>
        <dbReference type="ARBA" id="ARBA00038149"/>
    </source>
</evidence>
<dbReference type="InterPro" id="IPR013320">
    <property type="entry name" value="ConA-like_dom_sf"/>
</dbReference>
<dbReference type="CDD" id="cd12872">
    <property type="entry name" value="SPRY_Ash2"/>
    <property type="match status" value="1"/>
</dbReference>
<dbReference type="SMART" id="SM00449">
    <property type="entry name" value="SPRY"/>
    <property type="match status" value="1"/>
</dbReference>
<evidence type="ECO:0000256" key="2">
    <source>
        <dbReference type="ARBA" id="ARBA00023242"/>
    </source>
</evidence>
<dbReference type="InterPro" id="IPR001870">
    <property type="entry name" value="B30.2/SPRY"/>
</dbReference>
<gene>
    <name evidence="6" type="ORF">G7K_4577-t1</name>
</gene>
<dbReference type="PANTHER" id="PTHR10598:SF0">
    <property type="entry name" value="SET1_ASH2 HISTONE METHYLTRANSFERASE COMPLEX SUBUNIT ASH2"/>
    <property type="match status" value="1"/>
</dbReference>
<sequence length="469" mass="52660">MEHTLPGRSPSLHQEEQPVSNGPASTVWQDAVVTASGIKTKMVKRANPSDSTSRSKKAREAREKKDSRKTDKKGQRNAETYPPLRPRHRPPPVKETDYNELPGPPLMTPIDESAEATQLFRFSADYLRNRRSFWYMPCVPAPLMPSIVYSYTEVPPYGPRINWHDMSPAVLFDKDGLTVTTDRGFRMARANVMLREGSWYFECKVLRGGGDQGGHVRVGLARREASQEGPVGSDGYSYGLRDQEGQKVHLSRPRPFMSESFGTGDVIGIHVHLPTLASQYPDKKVPHPFRHDRYPIRWKGQLAFELPDYAVSKAMDNLMDPVLNGKKAAEPPTLPGSFIKVYKNGKPMGTAFEDLYSFMPPNSTQNNKEESIDDGMLGYYPAVSVFRKGMIKFNFGPNFDASPEDGLLQDKKANVRAVHERFDEQIAEDVTWDIVDEVIYSEYDATEEAATGNAQANLKTKGIKTLLDD</sequence>
<organism evidence="6 7">
    <name type="scientific">Saitoella complicata (strain BCRC 22490 / CBS 7301 / JCM 7358 / NBRC 10748 / NRRL Y-17804)</name>
    <dbReference type="NCBI Taxonomy" id="698492"/>
    <lineage>
        <taxon>Eukaryota</taxon>
        <taxon>Fungi</taxon>
        <taxon>Dikarya</taxon>
        <taxon>Ascomycota</taxon>
        <taxon>Taphrinomycotina</taxon>
        <taxon>Taphrinomycotina incertae sedis</taxon>
        <taxon>Saitoella</taxon>
    </lineage>
</organism>
<comment type="similarity">
    <text evidence="3">Belongs to the cclA family.</text>
</comment>
<dbReference type="InterPro" id="IPR003877">
    <property type="entry name" value="SPRY_dom"/>
</dbReference>
<reference evidence="6 7" key="3">
    <citation type="journal article" date="2015" name="Genome Announc.">
        <title>Draft Genome Sequence of the Archiascomycetous Yeast Saitoella complicata.</title>
        <authorList>
            <person name="Yamauchi K."/>
            <person name="Kondo S."/>
            <person name="Hamamoto M."/>
            <person name="Takahashi Y."/>
            <person name="Ogura Y."/>
            <person name="Hayashi T."/>
            <person name="Nishida H."/>
        </authorList>
    </citation>
    <scope>NUCLEOTIDE SEQUENCE [LARGE SCALE GENOMIC DNA]</scope>
    <source>
        <strain evidence="6 7">NRRL Y-17804</strain>
    </source>
</reference>
<dbReference type="AlphaFoldDB" id="A0A0E9NKQ3"/>
<keyword evidence="7" id="KW-1185">Reference proteome</keyword>
<dbReference type="STRING" id="698492.A0A0E9NKQ3"/>
<keyword evidence="2" id="KW-0539">Nucleus</keyword>
<feature type="compositionally biased region" description="Basic and acidic residues" evidence="4">
    <location>
        <begin position="58"/>
        <end position="76"/>
    </location>
</feature>
<feature type="region of interest" description="Disordered" evidence="4">
    <location>
        <begin position="1"/>
        <end position="100"/>
    </location>
</feature>
<dbReference type="Proteomes" id="UP000033140">
    <property type="component" value="Unassembled WGS sequence"/>
</dbReference>
<evidence type="ECO:0000256" key="1">
    <source>
        <dbReference type="ARBA" id="ARBA00004123"/>
    </source>
</evidence>
<reference evidence="6 7" key="1">
    <citation type="journal article" date="2011" name="J. Gen. Appl. Microbiol.">
        <title>Draft genome sequencing of the enigmatic yeast Saitoella complicata.</title>
        <authorList>
            <person name="Nishida H."/>
            <person name="Hamamoto M."/>
            <person name="Sugiyama J."/>
        </authorList>
    </citation>
    <scope>NUCLEOTIDE SEQUENCE [LARGE SCALE GENOMIC DNA]</scope>
    <source>
        <strain evidence="6 7">NRRL Y-17804</strain>
    </source>
</reference>
<dbReference type="InterPro" id="IPR043136">
    <property type="entry name" value="B30.2/SPRY_sf"/>
</dbReference>
<dbReference type="EMBL" id="BACD03000033">
    <property type="protein sequence ID" value="GAO50452.1"/>
    <property type="molecule type" value="Genomic_DNA"/>
</dbReference>
<comment type="subcellular location">
    <subcellularLocation>
        <location evidence="1">Nucleus</location>
    </subcellularLocation>
</comment>
<dbReference type="PROSITE" id="PS50188">
    <property type="entry name" value="B302_SPRY"/>
    <property type="match status" value="1"/>
</dbReference>
<feature type="compositionally biased region" description="Polar residues" evidence="4">
    <location>
        <begin position="17"/>
        <end position="28"/>
    </location>
</feature>
<protein>
    <recommendedName>
        <fullName evidence="5">B30.2/SPRY domain-containing protein</fullName>
    </recommendedName>
</protein>
<evidence type="ECO:0000313" key="6">
    <source>
        <dbReference type="EMBL" id="GAO50452.1"/>
    </source>
</evidence>
<feature type="domain" description="B30.2/SPRY" evidence="5">
    <location>
        <begin position="139"/>
        <end position="329"/>
    </location>
</feature>
<accession>A0A0E9NKQ3</accession>
<dbReference type="GO" id="GO:0048188">
    <property type="term" value="C:Set1C/COMPASS complex"/>
    <property type="evidence" value="ECO:0007669"/>
    <property type="project" value="InterPro"/>
</dbReference>
<dbReference type="Gene3D" id="2.60.120.920">
    <property type="match status" value="1"/>
</dbReference>
<evidence type="ECO:0000256" key="4">
    <source>
        <dbReference type="SAM" id="MobiDB-lite"/>
    </source>
</evidence>